<keyword evidence="2" id="KW-1185">Reference proteome</keyword>
<sequence>MQKTHDGMKAQSMLKTLEDESGIDPGCYFATVADSLLGRFGERAIAIAAEAVQKMRNLGDESGREMWEGVSAEIWSRLADHLDFTPEPMALVH</sequence>
<organism evidence="1 2">
    <name type="scientific">Govanella unica</name>
    <dbReference type="NCBI Taxonomy" id="2975056"/>
    <lineage>
        <taxon>Bacteria</taxon>
        <taxon>Pseudomonadati</taxon>
        <taxon>Pseudomonadota</taxon>
        <taxon>Alphaproteobacteria</taxon>
        <taxon>Emcibacterales</taxon>
        <taxon>Govanellaceae</taxon>
        <taxon>Govanella</taxon>
    </lineage>
</organism>
<evidence type="ECO:0000313" key="1">
    <source>
        <dbReference type="EMBL" id="MDA5192480.1"/>
    </source>
</evidence>
<dbReference type="RefSeq" id="WP_274942187.1">
    <property type="nucleotide sequence ID" value="NZ_JANWOI010000001.1"/>
</dbReference>
<reference evidence="1" key="1">
    <citation type="submission" date="2022-08" db="EMBL/GenBank/DDBJ databases">
        <authorList>
            <person name="Vandamme P."/>
            <person name="Hettiarachchi A."/>
            <person name="Peeters C."/>
            <person name="Cnockaert M."/>
            <person name="Carlier A."/>
        </authorList>
    </citation>
    <scope>NUCLEOTIDE SEQUENCE</scope>
    <source>
        <strain evidence="1">LMG 31809</strain>
    </source>
</reference>
<dbReference type="EMBL" id="JANWOI010000001">
    <property type="protein sequence ID" value="MDA5192480.1"/>
    <property type="molecule type" value="Genomic_DNA"/>
</dbReference>
<accession>A0A9X3Z5T7</accession>
<protein>
    <submittedName>
        <fullName evidence="1">Uncharacterized protein</fullName>
    </submittedName>
</protein>
<comment type="caution">
    <text evidence="1">The sequence shown here is derived from an EMBL/GenBank/DDBJ whole genome shotgun (WGS) entry which is preliminary data.</text>
</comment>
<proteinExistence type="predicted"/>
<gene>
    <name evidence="1" type="ORF">NYP16_00715</name>
</gene>
<reference evidence="1" key="2">
    <citation type="journal article" date="2023" name="Syst. Appl. Microbiol.">
        <title>Govania unica gen. nov., sp. nov., a rare biosphere bacterium that represents a novel family in the class Alphaproteobacteria.</title>
        <authorList>
            <person name="Vandamme P."/>
            <person name="Peeters C."/>
            <person name="Hettiarachchi A."/>
            <person name="Cnockaert M."/>
            <person name="Carlier A."/>
        </authorList>
    </citation>
    <scope>NUCLEOTIDE SEQUENCE</scope>
    <source>
        <strain evidence="1">LMG 31809</strain>
    </source>
</reference>
<evidence type="ECO:0000313" key="2">
    <source>
        <dbReference type="Proteomes" id="UP001141619"/>
    </source>
</evidence>
<dbReference type="AlphaFoldDB" id="A0A9X3Z5T7"/>
<dbReference type="Proteomes" id="UP001141619">
    <property type="component" value="Unassembled WGS sequence"/>
</dbReference>
<name>A0A9X3Z5T7_9PROT</name>